<evidence type="ECO:0000313" key="9">
    <source>
        <dbReference type="Proteomes" id="UP000177876"/>
    </source>
</evidence>
<organism evidence="8 9">
    <name type="scientific">Candidatus Solincola sediminis</name>
    <dbReference type="NCBI Taxonomy" id="1797199"/>
    <lineage>
        <taxon>Bacteria</taxon>
        <taxon>Bacillati</taxon>
        <taxon>Actinomycetota</taxon>
        <taxon>Candidatus Geothermincolia</taxon>
        <taxon>Candidatus Geothermincolales</taxon>
        <taxon>Candidatus Geothermincolaceae</taxon>
        <taxon>Candidatus Solincola</taxon>
    </lineage>
</organism>
<dbReference type="InterPro" id="IPR007197">
    <property type="entry name" value="rSAM"/>
</dbReference>
<dbReference type="SFLD" id="SFLDS00029">
    <property type="entry name" value="Radical_SAM"/>
    <property type="match status" value="1"/>
</dbReference>
<dbReference type="InterPro" id="IPR027596">
    <property type="entry name" value="AmmeMemoSam_rS"/>
</dbReference>
<keyword evidence="4 6" id="KW-0408">Iron</keyword>
<comment type="caution">
    <text evidence="8">The sequence shown here is derived from an EMBL/GenBank/DDBJ whole genome shotgun (WGS) entry which is preliminary data.</text>
</comment>
<keyword evidence="1" id="KW-0004">4Fe-4S</keyword>
<sequence>MKEALYWEKLDNKVHCLLCPQDCRIAEGKQGFCGVRLNESGVLYSEIYERIMAAQMDPIEKKPLYHFHPGSIIYSIGTRGCNQRCDFCQNWHMLEPDARTGKITARQVVDNAKEEESIGIAYTYNEPTIWYEFVLECSQLAREENLANVLVSNGSVCEEPFRRLAPFIDAMNIDVKSMDPEFYRKICKSKLEPVLETCRIAKEAGIELEITNLVIPTLNDSDELIYKLVDFVSELGSDVPLHFSAYFPSHTMTIEPTPLSSLERAKEIASEKLYYVYLGNVAAGDASNTHCPRCRNLLISRSRYLVSLDGIKNGACDNCGRKADIVL</sequence>
<proteinExistence type="predicted"/>
<evidence type="ECO:0000256" key="4">
    <source>
        <dbReference type="ARBA" id="ARBA00023004"/>
    </source>
</evidence>
<evidence type="ECO:0000256" key="5">
    <source>
        <dbReference type="ARBA" id="ARBA00023014"/>
    </source>
</evidence>
<evidence type="ECO:0000256" key="1">
    <source>
        <dbReference type="ARBA" id="ARBA00022485"/>
    </source>
</evidence>
<feature type="binding site" evidence="6">
    <location>
        <position position="85"/>
    </location>
    <ligand>
        <name>[4Fe-4S] cluster</name>
        <dbReference type="ChEBI" id="CHEBI:49883"/>
        <note>4Fe-4S-S-AdoMet</note>
    </ligand>
</feature>
<dbReference type="InterPro" id="IPR058240">
    <property type="entry name" value="rSAM_sf"/>
</dbReference>
<dbReference type="GO" id="GO:0051539">
    <property type="term" value="F:4 iron, 4 sulfur cluster binding"/>
    <property type="evidence" value="ECO:0007669"/>
    <property type="project" value="UniProtKB-KW"/>
</dbReference>
<gene>
    <name evidence="8" type="ORF">A2Y75_11530</name>
</gene>
<dbReference type="PANTHER" id="PTHR30352:SF5">
    <property type="entry name" value="PYRUVATE FORMATE-LYASE 1-ACTIVATING ENZYME"/>
    <property type="match status" value="1"/>
</dbReference>
<dbReference type="EMBL" id="MELK01000015">
    <property type="protein sequence ID" value="OFW59512.1"/>
    <property type="molecule type" value="Genomic_DNA"/>
</dbReference>
<dbReference type="NCBIfam" id="TIGR04337">
    <property type="entry name" value="AmmeMemoSam_rS"/>
    <property type="match status" value="1"/>
</dbReference>
<evidence type="ECO:0000313" key="8">
    <source>
        <dbReference type="EMBL" id="OFW59512.1"/>
    </source>
</evidence>
<accession>A0A1F2WRL3</accession>
<protein>
    <submittedName>
        <fullName evidence="8">AmmeMemoRadiSam system radical SAM enzyme</fullName>
    </submittedName>
</protein>
<dbReference type="SUPFAM" id="SSF102114">
    <property type="entry name" value="Radical SAM enzymes"/>
    <property type="match status" value="1"/>
</dbReference>
<evidence type="ECO:0000256" key="3">
    <source>
        <dbReference type="ARBA" id="ARBA00022723"/>
    </source>
</evidence>
<dbReference type="InterPro" id="IPR013785">
    <property type="entry name" value="Aldolase_TIM"/>
</dbReference>
<dbReference type="PROSITE" id="PS51918">
    <property type="entry name" value="RADICAL_SAM"/>
    <property type="match status" value="1"/>
</dbReference>
<name>A0A1F2WRL3_9ACTN</name>
<dbReference type="InterPro" id="IPR016431">
    <property type="entry name" value="Pyrv-formate_lyase-activ_prd"/>
</dbReference>
<feature type="binding site" evidence="6">
    <location>
        <position position="81"/>
    </location>
    <ligand>
        <name>[4Fe-4S] cluster</name>
        <dbReference type="ChEBI" id="CHEBI:49883"/>
        <note>4Fe-4S-S-AdoMet</note>
    </ligand>
</feature>
<dbReference type="Proteomes" id="UP000177876">
    <property type="component" value="Unassembled WGS sequence"/>
</dbReference>
<dbReference type="SMART" id="SM00729">
    <property type="entry name" value="Elp3"/>
    <property type="match status" value="1"/>
</dbReference>
<evidence type="ECO:0000256" key="6">
    <source>
        <dbReference type="PIRSR" id="PIRSR004869-50"/>
    </source>
</evidence>
<feature type="binding site" evidence="6">
    <location>
        <position position="88"/>
    </location>
    <ligand>
        <name>[4Fe-4S] cluster</name>
        <dbReference type="ChEBI" id="CHEBI:49883"/>
        <note>4Fe-4S-S-AdoMet</note>
    </ligand>
</feature>
<dbReference type="SFLD" id="SFLDG01101">
    <property type="entry name" value="Uncharacterised_Radical_SAM_Su"/>
    <property type="match status" value="1"/>
</dbReference>
<dbReference type="AlphaFoldDB" id="A0A1F2WRL3"/>
<comment type="cofactor">
    <cofactor evidence="6">
        <name>[4Fe-4S] cluster</name>
        <dbReference type="ChEBI" id="CHEBI:49883"/>
    </cofactor>
    <text evidence="6">Binds 1 [4Fe-4S] cluster. The cluster is coordinated with 3 cysteines and an exchangeable S-adenosyl-L-methionine.</text>
</comment>
<dbReference type="PANTHER" id="PTHR30352">
    <property type="entry name" value="PYRUVATE FORMATE-LYASE-ACTIVATING ENZYME"/>
    <property type="match status" value="1"/>
</dbReference>
<evidence type="ECO:0000259" key="7">
    <source>
        <dbReference type="PROSITE" id="PS51918"/>
    </source>
</evidence>
<dbReference type="PIRSF" id="PIRSF004869">
    <property type="entry name" value="PflX_prd"/>
    <property type="match status" value="1"/>
</dbReference>
<reference evidence="8 9" key="1">
    <citation type="journal article" date="2016" name="Nat. Commun.">
        <title>Thousands of microbial genomes shed light on interconnected biogeochemical processes in an aquifer system.</title>
        <authorList>
            <person name="Anantharaman K."/>
            <person name="Brown C.T."/>
            <person name="Hug L.A."/>
            <person name="Sharon I."/>
            <person name="Castelle C.J."/>
            <person name="Probst A.J."/>
            <person name="Thomas B.C."/>
            <person name="Singh A."/>
            <person name="Wilkins M.J."/>
            <person name="Karaoz U."/>
            <person name="Brodie E.L."/>
            <person name="Williams K.H."/>
            <person name="Hubbard S.S."/>
            <person name="Banfield J.F."/>
        </authorList>
    </citation>
    <scope>NUCLEOTIDE SEQUENCE [LARGE SCALE GENOMIC DNA]</scope>
</reference>
<feature type="domain" description="Radical SAM core" evidence="7">
    <location>
        <begin position="66"/>
        <end position="285"/>
    </location>
</feature>
<dbReference type="CDD" id="cd01335">
    <property type="entry name" value="Radical_SAM"/>
    <property type="match status" value="1"/>
</dbReference>
<keyword evidence="2 6" id="KW-0949">S-adenosyl-L-methionine</keyword>
<dbReference type="GO" id="GO:0003824">
    <property type="term" value="F:catalytic activity"/>
    <property type="evidence" value="ECO:0007669"/>
    <property type="project" value="InterPro"/>
</dbReference>
<evidence type="ECO:0000256" key="2">
    <source>
        <dbReference type="ARBA" id="ARBA00022691"/>
    </source>
</evidence>
<dbReference type="InterPro" id="IPR006638">
    <property type="entry name" value="Elp3/MiaA/NifB-like_rSAM"/>
</dbReference>
<dbReference type="InterPro" id="IPR034457">
    <property type="entry name" value="Organic_radical-activating"/>
</dbReference>
<keyword evidence="5 6" id="KW-0411">Iron-sulfur</keyword>
<dbReference type="Gene3D" id="3.20.20.70">
    <property type="entry name" value="Aldolase class I"/>
    <property type="match status" value="1"/>
</dbReference>
<dbReference type="GO" id="GO:0046872">
    <property type="term" value="F:metal ion binding"/>
    <property type="evidence" value="ECO:0007669"/>
    <property type="project" value="UniProtKB-KW"/>
</dbReference>
<keyword evidence="3 6" id="KW-0479">Metal-binding</keyword>
<dbReference type="STRING" id="1797197.A2Y75_11530"/>
<dbReference type="Pfam" id="PF04055">
    <property type="entry name" value="Radical_SAM"/>
    <property type="match status" value="1"/>
</dbReference>